<feature type="compositionally biased region" description="Low complexity" evidence="1">
    <location>
        <begin position="120"/>
        <end position="158"/>
    </location>
</feature>
<feature type="compositionally biased region" description="Acidic residues" evidence="1">
    <location>
        <begin position="439"/>
        <end position="450"/>
    </location>
</feature>
<evidence type="ECO:0000313" key="3">
    <source>
        <dbReference type="Proteomes" id="UP001190926"/>
    </source>
</evidence>
<sequence length="582" mass="62239">MADRKSVFSRFWPPSSSRRTSTTQTAAPSPAATTSKPISQTSPTSAPPPRAAKASSPPAPTTPPRTEPRKADQPSSASSPETSKSPSGEVHKASQQTSTPSTDSKDEPRATTRSPSSTKPASPSRLSAQSRSPPQPSSPSHAAPQARSQTPQSPSTPKRASKPPSPPRITSRSPKQGSSSSPKGKQPASPSKGSTKPAASQQETPEMKEEVKPDSAEVVNGQTQEGTSFKHDSVEATPSQLSELGTTATPAQGNKSLDSSTVNGGDEPRIELDAKPEETKDVKEVVQAINTGANEETKKEVDDAVAPKSVSEKAEIPGEADQIHREKQEAIDTKEILATPANGKASQPTKRSENSDARDKPALPNGEQVPFQKNIRADMSKFANQMAKGDPKKTISDRPVSVITLAGENRGASMQMESDSSKREGPIHIHRSYKINPDESPEATTDGEEGSEGKKSEDERSMEDQLTEAYVNNNAQGINNSIVFNSSITEGSPGVHMVVSHLPKEPIQSKDKISCPETRKAEVNMSRAERLTYQPTVRRRCLRGLLLETSDSDLENPEKPRRHGCRVGCQKGDGENNSIDVL</sequence>
<comment type="caution">
    <text evidence="2">The sequence shown here is derived from an EMBL/GenBank/DDBJ whole genome shotgun (WGS) entry which is preliminary data.</text>
</comment>
<feature type="compositionally biased region" description="Basic and acidic residues" evidence="1">
    <location>
        <begin position="451"/>
        <end position="463"/>
    </location>
</feature>
<dbReference type="Proteomes" id="UP001190926">
    <property type="component" value="Unassembled WGS sequence"/>
</dbReference>
<feature type="compositionally biased region" description="Polar residues" evidence="1">
    <location>
        <begin position="236"/>
        <end position="263"/>
    </location>
</feature>
<feature type="compositionally biased region" description="Polar residues" evidence="1">
    <location>
        <begin position="93"/>
        <end position="102"/>
    </location>
</feature>
<dbReference type="EMBL" id="SDAM02000268">
    <property type="protein sequence ID" value="KAH6824975.1"/>
    <property type="molecule type" value="Genomic_DNA"/>
</dbReference>
<keyword evidence="3" id="KW-1185">Reference proteome</keyword>
<dbReference type="PANTHER" id="PTHR33472:SF24">
    <property type="entry name" value="VEGETATIVE CELL WALL PROTEIN GP1-LIKE"/>
    <property type="match status" value="1"/>
</dbReference>
<accession>A0AAD4J0K9</accession>
<feature type="compositionally biased region" description="Basic and acidic residues" evidence="1">
    <location>
        <begin position="350"/>
        <end position="361"/>
    </location>
</feature>
<feature type="region of interest" description="Disordered" evidence="1">
    <location>
        <begin position="1"/>
        <end position="464"/>
    </location>
</feature>
<evidence type="ECO:0000256" key="1">
    <source>
        <dbReference type="SAM" id="MobiDB-lite"/>
    </source>
</evidence>
<feature type="compositionally biased region" description="Low complexity" evidence="1">
    <location>
        <begin position="74"/>
        <end position="87"/>
    </location>
</feature>
<gene>
    <name evidence="2" type="ORF">C2S53_017923</name>
</gene>
<feature type="compositionally biased region" description="Basic and acidic residues" evidence="1">
    <location>
        <begin position="266"/>
        <end position="284"/>
    </location>
</feature>
<reference evidence="2 3" key="1">
    <citation type="journal article" date="2021" name="Nat. Commun.">
        <title>Incipient diploidization of the medicinal plant Perilla within 10,000 years.</title>
        <authorList>
            <person name="Zhang Y."/>
            <person name="Shen Q."/>
            <person name="Leng L."/>
            <person name="Zhang D."/>
            <person name="Chen S."/>
            <person name="Shi Y."/>
            <person name="Ning Z."/>
            <person name="Chen S."/>
        </authorList>
    </citation>
    <scope>NUCLEOTIDE SEQUENCE [LARGE SCALE GENOMIC DNA]</scope>
    <source>
        <strain evidence="3">cv. PC099</strain>
    </source>
</reference>
<protein>
    <submittedName>
        <fullName evidence="2">Uncharacterized protein</fullName>
    </submittedName>
</protein>
<name>A0AAD4J0K9_PERFH</name>
<feature type="compositionally biased region" description="Low complexity" evidence="1">
    <location>
        <begin position="13"/>
        <end position="44"/>
    </location>
</feature>
<feature type="compositionally biased region" description="Low complexity" evidence="1">
    <location>
        <begin position="168"/>
        <end position="194"/>
    </location>
</feature>
<proteinExistence type="predicted"/>
<feature type="compositionally biased region" description="Basic and acidic residues" evidence="1">
    <location>
        <begin position="310"/>
        <end position="335"/>
    </location>
</feature>
<feature type="compositionally biased region" description="Basic and acidic residues" evidence="1">
    <location>
        <begin position="205"/>
        <end position="215"/>
    </location>
</feature>
<dbReference type="PANTHER" id="PTHR33472">
    <property type="entry name" value="OS01G0106600 PROTEIN"/>
    <property type="match status" value="1"/>
</dbReference>
<organism evidence="2 3">
    <name type="scientific">Perilla frutescens var. hirtella</name>
    <name type="common">Perilla citriodora</name>
    <name type="synonym">Perilla setoyensis</name>
    <dbReference type="NCBI Taxonomy" id="608512"/>
    <lineage>
        <taxon>Eukaryota</taxon>
        <taxon>Viridiplantae</taxon>
        <taxon>Streptophyta</taxon>
        <taxon>Embryophyta</taxon>
        <taxon>Tracheophyta</taxon>
        <taxon>Spermatophyta</taxon>
        <taxon>Magnoliopsida</taxon>
        <taxon>eudicotyledons</taxon>
        <taxon>Gunneridae</taxon>
        <taxon>Pentapetalae</taxon>
        <taxon>asterids</taxon>
        <taxon>lamiids</taxon>
        <taxon>Lamiales</taxon>
        <taxon>Lamiaceae</taxon>
        <taxon>Nepetoideae</taxon>
        <taxon>Elsholtzieae</taxon>
        <taxon>Perilla</taxon>
    </lineage>
</organism>
<dbReference type="AlphaFoldDB" id="A0AAD4J0K9"/>
<evidence type="ECO:0000313" key="2">
    <source>
        <dbReference type="EMBL" id="KAH6824975.1"/>
    </source>
</evidence>